<dbReference type="PANTHER" id="PTHR13463">
    <property type="entry name" value="PROTEIN C10"/>
    <property type="match status" value="1"/>
</dbReference>
<evidence type="ECO:0000256" key="1">
    <source>
        <dbReference type="ARBA" id="ARBA00004496"/>
    </source>
</evidence>
<name>A0A023GH42_AMBTT</name>
<evidence type="ECO:0000256" key="3">
    <source>
        <dbReference type="ARBA" id="ARBA00020502"/>
    </source>
</evidence>
<comment type="similarity">
    <text evidence="2">Belongs to the UPF0456 family.</text>
</comment>
<protein>
    <recommendedName>
        <fullName evidence="3">Protein C10</fullName>
    </recommendedName>
</protein>
<dbReference type="GO" id="GO:0009791">
    <property type="term" value="P:post-embryonic development"/>
    <property type="evidence" value="ECO:0007669"/>
    <property type="project" value="TreeGrafter"/>
</dbReference>
<sequence length="118" mass="13303">MSANLTFKENFDSEKAKAALEDILAAFDQPENFARLQDAKDLAGNDMLKHMQVVFPLLTQIEMGVIESYGFTRDGEGVLQFAQIIKQMEREHSEIARLNAELRAHFIPPMVPPSLPDN</sequence>
<proteinExistence type="evidence at transcript level"/>
<dbReference type="PANTHER" id="PTHR13463:SF3">
    <property type="entry name" value="PROTEIN C10"/>
    <property type="match status" value="1"/>
</dbReference>
<evidence type="ECO:0000313" key="5">
    <source>
        <dbReference type="EMBL" id="JAC32313.1"/>
    </source>
</evidence>
<evidence type="ECO:0000256" key="2">
    <source>
        <dbReference type="ARBA" id="ARBA00007083"/>
    </source>
</evidence>
<evidence type="ECO:0000256" key="4">
    <source>
        <dbReference type="ARBA" id="ARBA00022490"/>
    </source>
</evidence>
<reference evidence="5" key="1">
    <citation type="submission" date="2014-03" db="EMBL/GenBank/DDBJ databases">
        <title>The sialotranscriptome of Amblyomma triste, Amblyomma parvum and Amblyomma cajennense ticks, uncovered by 454-based RNA-seq.</title>
        <authorList>
            <person name="Garcia G.R."/>
            <person name="Gardinassi L.G."/>
            <person name="Ribeiro J.M."/>
            <person name="Anatriello E."/>
            <person name="Ferreira B.R."/>
            <person name="Moreira H.N."/>
            <person name="Mafra C."/>
            <person name="Olegario M.M."/>
            <person name="Szabo P.J."/>
            <person name="Miranda-Santos I.K."/>
            <person name="Maruyama S.R."/>
        </authorList>
    </citation>
    <scope>NUCLEOTIDE SEQUENCE</scope>
    <source>
        <strain evidence="5">Mato Grasso do Sul</strain>
        <tissue evidence="5">Salivary glands</tissue>
    </source>
</reference>
<dbReference type="AlphaFoldDB" id="A0A023GH42"/>
<keyword evidence="4" id="KW-0963">Cytoplasm</keyword>
<comment type="subcellular location">
    <subcellularLocation>
        <location evidence="1">Cytoplasm</location>
    </subcellularLocation>
</comment>
<dbReference type="InterPro" id="IPR026317">
    <property type="entry name" value="P_C10"/>
</dbReference>
<accession>A0A023GH42</accession>
<organism evidence="5">
    <name type="scientific">Amblyomma triste</name>
    <name type="common">Neotropical tick</name>
    <dbReference type="NCBI Taxonomy" id="251400"/>
    <lineage>
        <taxon>Eukaryota</taxon>
        <taxon>Metazoa</taxon>
        <taxon>Ecdysozoa</taxon>
        <taxon>Arthropoda</taxon>
        <taxon>Chelicerata</taxon>
        <taxon>Arachnida</taxon>
        <taxon>Acari</taxon>
        <taxon>Parasitiformes</taxon>
        <taxon>Ixodida</taxon>
        <taxon>Ixodoidea</taxon>
        <taxon>Ixodidae</taxon>
        <taxon>Amblyomminae</taxon>
        <taxon>Amblyomma</taxon>
    </lineage>
</organism>
<dbReference type="EMBL" id="GBBM01003105">
    <property type="protein sequence ID" value="JAC32313.1"/>
    <property type="molecule type" value="mRNA"/>
</dbReference>
<dbReference type="GO" id="GO:0005737">
    <property type="term" value="C:cytoplasm"/>
    <property type="evidence" value="ECO:0007669"/>
    <property type="project" value="UniProtKB-SubCell"/>
</dbReference>
<dbReference type="Pfam" id="PF14974">
    <property type="entry name" value="P_C10"/>
    <property type="match status" value="1"/>
</dbReference>